<organism evidence="2">
    <name type="scientific">uncultured Solirubrobacteraceae bacterium</name>
    <dbReference type="NCBI Taxonomy" id="1162706"/>
    <lineage>
        <taxon>Bacteria</taxon>
        <taxon>Bacillati</taxon>
        <taxon>Actinomycetota</taxon>
        <taxon>Thermoleophilia</taxon>
        <taxon>Solirubrobacterales</taxon>
        <taxon>Solirubrobacteraceae</taxon>
        <taxon>environmental samples</taxon>
    </lineage>
</organism>
<protein>
    <recommendedName>
        <fullName evidence="3">GH26 domain-containing protein</fullName>
    </recommendedName>
</protein>
<evidence type="ECO:0008006" key="3">
    <source>
        <dbReference type="Google" id="ProtNLM"/>
    </source>
</evidence>
<dbReference type="AlphaFoldDB" id="A0A6J4TS24"/>
<dbReference type="Gene3D" id="3.20.20.80">
    <property type="entry name" value="Glycosidases"/>
    <property type="match status" value="1"/>
</dbReference>
<dbReference type="EMBL" id="CADCVQ010000163">
    <property type="protein sequence ID" value="CAA9528956.1"/>
    <property type="molecule type" value="Genomic_DNA"/>
</dbReference>
<reference evidence="2" key="1">
    <citation type="submission" date="2020-02" db="EMBL/GenBank/DDBJ databases">
        <authorList>
            <person name="Meier V. D."/>
        </authorList>
    </citation>
    <scope>NUCLEOTIDE SEQUENCE</scope>
    <source>
        <strain evidence="2">AVDCRST_MAG67</strain>
    </source>
</reference>
<keyword evidence="1" id="KW-0732">Signal</keyword>
<dbReference type="InterPro" id="IPR017853">
    <property type="entry name" value="GH"/>
</dbReference>
<name>A0A6J4TS24_9ACTN</name>
<accession>A0A6J4TS24</accession>
<feature type="chain" id="PRO_5038488097" description="GH26 domain-containing protein" evidence="1">
    <location>
        <begin position="23"/>
        <end position="379"/>
    </location>
</feature>
<dbReference type="SUPFAM" id="SSF51445">
    <property type="entry name" value="(Trans)glycosidases"/>
    <property type="match status" value="1"/>
</dbReference>
<evidence type="ECO:0000256" key="1">
    <source>
        <dbReference type="SAM" id="SignalP"/>
    </source>
</evidence>
<sequence>MITPVRMVLVSLPAACCLAAIALPSSEGSRTARGPASLAAASVAAARAPAPARLRFGIYPSGLAGCARRCAPPVAEDAARSLAAVKRLKGDRAFVVHLYGDYTGGSDASAGRLLSDASWWASHGLQVAAILRYRPESRRAAGGYRAWVRAQARRLAALPQTVSIQIANEPTNMARAAGDGSYPGVIEAIATAVPAARNAVVAAGRRDILIGFNWAAGARPATTEPIWRRLRQAGGTPFTRAVGFVAVNVYPGTWSQPWSTSAPTATQIRATMRSTLRAMRSKHMVAAGVSRAAITIGETGYPTTARRTQATQDRVLRAIAAAADAARTTYGVTDLYWFALRDGTSASGHLENGYGLLRDDYSAKPAYATLRSLIARIGA</sequence>
<gene>
    <name evidence="2" type="ORF">AVDCRST_MAG67-3948</name>
</gene>
<proteinExistence type="predicted"/>
<evidence type="ECO:0000313" key="2">
    <source>
        <dbReference type="EMBL" id="CAA9528956.1"/>
    </source>
</evidence>
<feature type="signal peptide" evidence="1">
    <location>
        <begin position="1"/>
        <end position="22"/>
    </location>
</feature>